<dbReference type="EMBL" id="JADOEL010000005">
    <property type="protein sequence ID" value="MBF8177762.1"/>
    <property type="molecule type" value="Genomic_DNA"/>
</dbReference>
<sequence>MSITELMVAMTIGLFITLLATGLLASNQAAYLAQDQHVQVQETGRYAMEMLARAIRQAGYKNLAAASSNADIHPHVIGMDASSLKRTTAGMDAAAASTVVNGSDVLALSYSGDEAMFNCAGLAVIPGGKDEEAWSMFFVARDRAGEPELRCKYRSRRGWNADAIARGIESFQVLYGIDVDGNGVADRYLNASDIVALDDAMTLNGENAIARLADRQSRTHWKKVRAVKVSILVRSAHAARDGDAQTTHHLFDTSYQNAGDIGVMIAEQDMPLTERKRIRKVFTQTIQLRNAGASNGI</sequence>
<dbReference type="InterPro" id="IPR032092">
    <property type="entry name" value="PilW"/>
</dbReference>
<evidence type="ECO:0000313" key="2">
    <source>
        <dbReference type="Proteomes" id="UP000657372"/>
    </source>
</evidence>
<dbReference type="Pfam" id="PF16074">
    <property type="entry name" value="PilW"/>
    <property type="match status" value="1"/>
</dbReference>
<reference evidence="1 2" key="1">
    <citation type="submission" date="2020-11" db="EMBL/GenBank/DDBJ databases">
        <title>WGS of Herminiimonas contaminans strain Marseille-Q4544 isolated from planarians Schmidtea mediterranea.</title>
        <authorList>
            <person name="Kangale L."/>
        </authorList>
    </citation>
    <scope>NUCLEOTIDE SEQUENCE [LARGE SCALE GENOMIC DNA]</scope>
    <source>
        <strain evidence="1 2">Marseille-Q4544</strain>
    </source>
</reference>
<dbReference type="Proteomes" id="UP000657372">
    <property type="component" value="Unassembled WGS sequence"/>
</dbReference>
<keyword evidence="2" id="KW-1185">Reference proteome</keyword>
<name>A0ABS0ESD3_9BURK</name>
<evidence type="ECO:0000313" key="1">
    <source>
        <dbReference type="EMBL" id="MBF8177762.1"/>
    </source>
</evidence>
<accession>A0ABS0ESD3</accession>
<proteinExistence type="predicted"/>
<gene>
    <name evidence="1" type="ORF">IXC47_08725</name>
</gene>
<organism evidence="1 2">
    <name type="scientific">Herminiimonas contaminans</name>
    <dbReference type="NCBI Taxonomy" id="1111140"/>
    <lineage>
        <taxon>Bacteria</taxon>
        <taxon>Pseudomonadati</taxon>
        <taxon>Pseudomonadota</taxon>
        <taxon>Betaproteobacteria</taxon>
        <taxon>Burkholderiales</taxon>
        <taxon>Oxalobacteraceae</taxon>
        <taxon>Herminiimonas</taxon>
    </lineage>
</organism>
<protein>
    <submittedName>
        <fullName evidence="1">PilW family protein</fullName>
    </submittedName>
</protein>
<comment type="caution">
    <text evidence="1">The sequence shown here is derived from an EMBL/GenBank/DDBJ whole genome shotgun (WGS) entry which is preliminary data.</text>
</comment>